<proteinExistence type="predicted"/>
<evidence type="ECO:0000313" key="2">
    <source>
        <dbReference type="Proteomes" id="UP001189429"/>
    </source>
</evidence>
<dbReference type="Proteomes" id="UP001189429">
    <property type="component" value="Unassembled WGS sequence"/>
</dbReference>
<reference evidence="1" key="1">
    <citation type="submission" date="2023-10" db="EMBL/GenBank/DDBJ databases">
        <authorList>
            <person name="Chen Y."/>
            <person name="Shah S."/>
            <person name="Dougan E. K."/>
            <person name="Thang M."/>
            <person name="Chan C."/>
        </authorList>
    </citation>
    <scope>NUCLEOTIDE SEQUENCE [LARGE SCALE GENOMIC DNA]</scope>
</reference>
<name>A0ABN9SNY9_9DINO</name>
<accession>A0ABN9SNY9</accession>
<feature type="non-terminal residue" evidence="1">
    <location>
        <position position="1"/>
    </location>
</feature>
<dbReference type="EMBL" id="CAUYUJ010012228">
    <property type="protein sequence ID" value="CAK0833577.1"/>
    <property type="molecule type" value="Genomic_DNA"/>
</dbReference>
<protein>
    <submittedName>
        <fullName evidence="1">Uncharacterized protein</fullName>
    </submittedName>
</protein>
<sequence>VSCDGASLTAEAVEDIVRRVRAVSCVCELTCSTSDHDLHLVLLTTGAICAGRPLLVRELSSNLTLGRPVAIRYPGEDLWHERILIGPGHRDAAGEVTNWWIVTPDGDFYEEDISMEAQQAVARMRSAGQEIPDLPYFVNADGAMEPLGGVGRRRRRGGPAEGEAVAAAGLALVGGTAIPDTPLPVDLEAAEGAGGAAAPGAAAPYLAVLPERPAPRDGLVWLVTESADGHETVGMEVTPRAGDVIITSTSGLALRHVSFLQVQVQVQVVLGHATCCGLVGRETLTVFATVCPFIRRHYDRPAPFWPSVADELRAFAGLMVLLVSSWESDWNPLVVATDASETGYGICSRWFDPATVAAVGRCRERDRYLAEGHVGTRAAALGADMACGEPLLVDGCLGRSDLQPDPRCAEVPSYMAESAGLGVVGGWNFNA</sequence>
<feature type="non-terminal residue" evidence="1">
    <location>
        <position position="431"/>
    </location>
</feature>
<comment type="caution">
    <text evidence="1">The sequence shown here is derived from an EMBL/GenBank/DDBJ whole genome shotgun (WGS) entry which is preliminary data.</text>
</comment>
<keyword evidence="2" id="KW-1185">Reference proteome</keyword>
<evidence type="ECO:0000313" key="1">
    <source>
        <dbReference type="EMBL" id="CAK0833577.1"/>
    </source>
</evidence>
<organism evidence="1 2">
    <name type="scientific">Prorocentrum cordatum</name>
    <dbReference type="NCBI Taxonomy" id="2364126"/>
    <lineage>
        <taxon>Eukaryota</taxon>
        <taxon>Sar</taxon>
        <taxon>Alveolata</taxon>
        <taxon>Dinophyceae</taxon>
        <taxon>Prorocentrales</taxon>
        <taxon>Prorocentraceae</taxon>
        <taxon>Prorocentrum</taxon>
    </lineage>
</organism>
<gene>
    <name evidence="1" type="ORF">PCOR1329_LOCUS31228</name>
</gene>